<keyword evidence="4" id="KW-1185">Reference proteome</keyword>
<feature type="domain" description="Anti-sigma K factor RskA C-terminal" evidence="2">
    <location>
        <begin position="101"/>
        <end position="225"/>
    </location>
</feature>
<dbReference type="EMBL" id="JBHSJF010000006">
    <property type="protein sequence ID" value="MFC5068818.1"/>
    <property type="molecule type" value="Genomic_DNA"/>
</dbReference>
<feature type="transmembrane region" description="Helical" evidence="1">
    <location>
        <begin position="95"/>
        <end position="119"/>
    </location>
</feature>
<evidence type="ECO:0000256" key="1">
    <source>
        <dbReference type="SAM" id="Phobius"/>
    </source>
</evidence>
<accession>A0ABV9Z4R7</accession>
<reference evidence="4" key="1">
    <citation type="journal article" date="2019" name="Int. J. Syst. Evol. Microbiol.">
        <title>The Global Catalogue of Microorganisms (GCM) 10K type strain sequencing project: providing services to taxonomists for standard genome sequencing and annotation.</title>
        <authorList>
            <consortium name="The Broad Institute Genomics Platform"/>
            <consortium name="The Broad Institute Genome Sequencing Center for Infectious Disease"/>
            <person name="Wu L."/>
            <person name="Ma J."/>
        </authorList>
    </citation>
    <scope>NUCLEOTIDE SEQUENCE [LARGE SCALE GENOMIC DNA]</scope>
    <source>
        <strain evidence="4">CGMCC 1.16444</strain>
    </source>
</reference>
<dbReference type="Pfam" id="PF10099">
    <property type="entry name" value="RskA_C"/>
    <property type="match status" value="1"/>
</dbReference>
<name>A0ABV9Z4R7_9HYPH</name>
<dbReference type="RefSeq" id="WP_114956001.1">
    <property type="nucleotide sequence ID" value="NZ_JBHSJF010000006.1"/>
</dbReference>
<organism evidence="3 4">
    <name type="scientific">Flaviflagellibacter deserti</name>
    <dbReference type="NCBI Taxonomy" id="2267266"/>
    <lineage>
        <taxon>Bacteria</taxon>
        <taxon>Pseudomonadati</taxon>
        <taxon>Pseudomonadota</taxon>
        <taxon>Alphaproteobacteria</taxon>
        <taxon>Hyphomicrobiales</taxon>
        <taxon>Flaviflagellibacter</taxon>
    </lineage>
</organism>
<evidence type="ECO:0000313" key="4">
    <source>
        <dbReference type="Proteomes" id="UP001595796"/>
    </source>
</evidence>
<dbReference type="Proteomes" id="UP001595796">
    <property type="component" value="Unassembled WGS sequence"/>
</dbReference>
<keyword evidence="1" id="KW-0812">Transmembrane</keyword>
<dbReference type="InterPro" id="IPR018764">
    <property type="entry name" value="RskA_C"/>
</dbReference>
<comment type="caution">
    <text evidence="3">The sequence shown here is derived from an EMBL/GenBank/DDBJ whole genome shotgun (WGS) entry which is preliminary data.</text>
</comment>
<protein>
    <submittedName>
        <fullName evidence="3">Anti-sigma factor domain-containing protein</fullName>
    </submittedName>
</protein>
<keyword evidence="1" id="KW-0472">Membrane</keyword>
<proteinExistence type="predicted"/>
<dbReference type="PANTHER" id="PTHR37461:SF1">
    <property type="entry name" value="ANTI-SIGMA-K FACTOR RSKA"/>
    <property type="match status" value="1"/>
</dbReference>
<sequence length="235" mass="25126">MSDRDIDALAGEYVLGLTEPEESERIERALSTDHALAQAIAAWRERLSPLDEVADRVEPSAVLWERIRTGIGQRAVVARTPRKRVLSAMWHNLGFWRGSALAGALASFVLAMGLGAMLLRPGPAPVVVAILEAADSTPGAIVEAYADGSVLLRPLTDIDVPEGKILQVWTLWDRGVGPVPLGLLDAAHEARMNAQGQPVPQPRQLYEITLEPAGGSPTGKPTGPVLYKGLATQPL</sequence>
<evidence type="ECO:0000313" key="3">
    <source>
        <dbReference type="EMBL" id="MFC5068818.1"/>
    </source>
</evidence>
<keyword evidence="1" id="KW-1133">Transmembrane helix</keyword>
<gene>
    <name evidence="3" type="ORF">ACFPFW_12440</name>
</gene>
<dbReference type="InterPro" id="IPR051474">
    <property type="entry name" value="Anti-sigma-K/W_factor"/>
</dbReference>
<dbReference type="PANTHER" id="PTHR37461">
    <property type="entry name" value="ANTI-SIGMA-K FACTOR RSKA"/>
    <property type="match status" value="1"/>
</dbReference>
<evidence type="ECO:0000259" key="2">
    <source>
        <dbReference type="Pfam" id="PF10099"/>
    </source>
</evidence>